<feature type="transmembrane region" description="Helical" evidence="5">
    <location>
        <begin position="748"/>
        <end position="776"/>
    </location>
</feature>
<dbReference type="InterPro" id="IPR036055">
    <property type="entry name" value="LDL_receptor-like_sf"/>
</dbReference>
<feature type="transmembrane region" description="Helical" evidence="5">
    <location>
        <begin position="630"/>
        <end position="649"/>
    </location>
</feature>
<keyword evidence="5" id="KW-1133">Transmembrane helix</keyword>
<dbReference type="PROSITE" id="PS01180">
    <property type="entry name" value="CUB"/>
    <property type="match status" value="2"/>
</dbReference>
<name>C3XYH3_BRAFL</name>
<dbReference type="Gene3D" id="2.60.120.290">
    <property type="entry name" value="Spermadhesin, CUB domain"/>
    <property type="match status" value="2"/>
</dbReference>
<dbReference type="Pfam" id="PF00057">
    <property type="entry name" value="Ldl_recept_a"/>
    <property type="match status" value="1"/>
</dbReference>
<dbReference type="InterPro" id="IPR002172">
    <property type="entry name" value="LDrepeatLR_classA_rpt"/>
</dbReference>
<dbReference type="AlphaFoldDB" id="C3XYH3"/>
<feature type="signal peptide" evidence="6">
    <location>
        <begin position="1"/>
        <end position="18"/>
    </location>
</feature>
<dbReference type="SMART" id="SM00192">
    <property type="entry name" value="LDLa"/>
    <property type="match status" value="1"/>
</dbReference>
<feature type="disulfide bond" evidence="2">
    <location>
        <begin position="30"/>
        <end position="57"/>
    </location>
</feature>
<sequence>MFYTFLVLAALGSNTVLGFSYTTIYMKENCGSTASLGSAGYIEWDRDGRSYDHRADCSVILKTGSTSERIALQFIDIDIEENGQHSCYDYLYLYEGAVTSFDGTTPNKEICNSQLIVAYTSSTSVITLRLVTDSSTRGSFKILYTTYMNAVHGTGCYSSWFLCSNYRCIHSELKCDRMDNCGDASDELESAGCRTGDSLDRCANGVSVHGGRVHMCNGVAECSDGSDEWTNSWALCPTQEMHGSCGSLVTLQPGTSGYIMYSRYVPYSRGTDCTVQYNTQSGYVIRLLSWDVSGMDYHCYGTLFLCDGITGSCDSWESDFSVCSTSTDDTSYVTSGEELTIRLASDWSKSGNFEIFYKIEQGGTSGSSTVVTVVVMIVAVILVIGCLVYCCGKKSRSSSGDNDIVEGETVHWPGETPRDNIHLHPTTVVHTDRPRSVGTPTIERVPPQPSPRQYSYPSAPPQPENSPVPPSFVSISLSVRMSLPVPKYPSTSRGQRETSEEEMYDKCWTEVYLSADRAGYITYHRAGPYPPYKECAVNYYTDSGYVISLEAFNLTGMPSDCSDYIFACNEKDFLCDTDSSSVHYCWRGVHYSHDVSWGQSITIRLFSDHSTQGVYSIEYRVEEAKTDSDTIVYIVVGVIAAVCVVVGIICKCCRNDDDDLPPLNIPPVTTRSPNASMLRNARPLIPERNSTEFCFCGTEQNFQNLGAALSDSECNSDCSGNNAEKCGGSLKLSVYEVVAIDPASSGGLGIGAIIGIVVGVIILLTVMFIIICVVACQSKPSSRVTATGVSVGGNTVVNTTHMGGNTVVMGTNMMYPGNGVVVQQGGMYPMRIQQPAPYQQPMQPQQPPPYPPPQPQQPPGYPQPNQPQQQSSRIPPPPAYDEPAKPSDGQLYSQ</sequence>
<dbReference type="SUPFAM" id="SSF49854">
    <property type="entry name" value="Spermadhesin, CUB domain"/>
    <property type="match status" value="1"/>
</dbReference>
<feature type="region of interest" description="Disordered" evidence="4">
    <location>
        <begin position="837"/>
        <end position="894"/>
    </location>
</feature>
<proteinExistence type="predicted"/>
<dbReference type="EMBL" id="GG666473">
    <property type="protein sequence ID" value="EEN66858.1"/>
    <property type="molecule type" value="Genomic_DNA"/>
</dbReference>
<feature type="chain" id="PRO_5002934928" description="CUB domain-containing protein" evidence="6">
    <location>
        <begin position="19"/>
        <end position="894"/>
    </location>
</feature>
<feature type="domain" description="CUB" evidence="7">
    <location>
        <begin position="245"/>
        <end position="360"/>
    </location>
</feature>
<dbReference type="InterPro" id="IPR035914">
    <property type="entry name" value="Sperma_CUB_dom_sf"/>
</dbReference>
<evidence type="ECO:0000256" key="1">
    <source>
        <dbReference type="ARBA" id="ARBA00023157"/>
    </source>
</evidence>
<dbReference type="PROSITE" id="PS50068">
    <property type="entry name" value="LDLRA_2"/>
    <property type="match status" value="1"/>
</dbReference>
<feature type="domain" description="CUB" evidence="7">
    <location>
        <begin position="30"/>
        <end position="147"/>
    </location>
</feature>
<keyword evidence="5" id="KW-0472">Membrane</keyword>
<keyword evidence="5" id="KW-0812">Transmembrane</keyword>
<organism>
    <name type="scientific">Branchiostoma floridae</name>
    <name type="common">Florida lancelet</name>
    <name type="synonym">Amphioxus</name>
    <dbReference type="NCBI Taxonomy" id="7739"/>
    <lineage>
        <taxon>Eukaryota</taxon>
        <taxon>Metazoa</taxon>
        <taxon>Chordata</taxon>
        <taxon>Cephalochordata</taxon>
        <taxon>Leptocardii</taxon>
        <taxon>Amphioxiformes</taxon>
        <taxon>Branchiostomatidae</taxon>
        <taxon>Branchiostoma</taxon>
    </lineage>
</organism>
<feature type="disulfide bond" evidence="3">
    <location>
        <begin position="163"/>
        <end position="181"/>
    </location>
</feature>
<dbReference type="PROSITE" id="PS01209">
    <property type="entry name" value="LDLRA_1"/>
    <property type="match status" value="1"/>
</dbReference>
<keyword evidence="6" id="KW-0732">Signal</keyword>
<dbReference type="CDD" id="cd00041">
    <property type="entry name" value="CUB"/>
    <property type="match status" value="1"/>
</dbReference>
<dbReference type="PANTHER" id="PTHR24652:SF69">
    <property type="entry name" value="CUB DOMAIN-CONTAINING PROTEIN"/>
    <property type="match status" value="1"/>
</dbReference>
<dbReference type="PRINTS" id="PR00261">
    <property type="entry name" value="LDLRECEPTOR"/>
</dbReference>
<protein>
    <recommendedName>
        <fullName evidence="7">CUB domain-containing protein</fullName>
    </recommendedName>
</protein>
<feature type="disulfide bond" evidence="3">
    <location>
        <begin position="156"/>
        <end position="168"/>
    </location>
</feature>
<evidence type="ECO:0000259" key="7">
    <source>
        <dbReference type="PROSITE" id="PS01180"/>
    </source>
</evidence>
<evidence type="ECO:0000256" key="6">
    <source>
        <dbReference type="SAM" id="SignalP"/>
    </source>
</evidence>
<dbReference type="InterPro" id="IPR023415">
    <property type="entry name" value="LDLR_class-A_CS"/>
</dbReference>
<evidence type="ECO:0000313" key="8">
    <source>
        <dbReference type="EMBL" id="EEN66858.1"/>
    </source>
</evidence>
<dbReference type="eggNOG" id="KOG1215">
    <property type="taxonomic scope" value="Eukaryota"/>
</dbReference>
<feature type="compositionally biased region" description="Pro residues" evidence="4">
    <location>
        <begin position="458"/>
        <end position="469"/>
    </location>
</feature>
<feature type="transmembrane region" description="Helical" evidence="5">
    <location>
        <begin position="370"/>
        <end position="390"/>
    </location>
</feature>
<comment type="caution">
    <text evidence="3">Lacks conserved residue(s) required for the propagation of feature annotation.</text>
</comment>
<dbReference type="InParanoid" id="C3XYH3"/>
<gene>
    <name evidence="8" type="ORF">BRAFLDRAFT_94912</name>
</gene>
<dbReference type="InterPro" id="IPR000859">
    <property type="entry name" value="CUB_dom"/>
</dbReference>
<evidence type="ECO:0000256" key="4">
    <source>
        <dbReference type="SAM" id="MobiDB-lite"/>
    </source>
</evidence>
<dbReference type="SMART" id="SM00042">
    <property type="entry name" value="CUB"/>
    <property type="match status" value="1"/>
</dbReference>
<accession>C3XYH3</accession>
<dbReference type="SUPFAM" id="SSF57424">
    <property type="entry name" value="LDL receptor-like module"/>
    <property type="match status" value="1"/>
</dbReference>
<evidence type="ECO:0000256" key="5">
    <source>
        <dbReference type="SAM" id="Phobius"/>
    </source>
</evidence>
<dbReference type="Gene3D" id="4.10.400.10">
    <property type="entry name" value="Low-density Lipoprotein Receptor"/>
    <property type="match status" value="1"/>
</dbReference>
<dbReference type="InterPro" id="IPR042333">
    <property type="entry name" value="LRAD2/Mig-13-like"/>
</dbReference>
<keyword evidence="1 3" id="KW-1015">Disulfide bond</keyword>
<dbReference type="CDD" id="cd00112">
    <property type="entry name" value="LDLa"/>
    <property type="match status" value="1"/>
</dbReference>
<evidence type="ECO:0000256" key="3">
    <source>
        <dbReference type="PROSITE-ProRule" id="PRU00124"/>
    </source>
</evidence>
<dbReference type="PANTHER" id="PTHR24652">
    <property type="entry name" value="LOW-DENSITY LIPOPROTEIN RECEPTOR CLASS A DOMAIN-CONTAINING PROTEIN 2"/>
    <property type="match status" value="1"/>
</dbReference>
<reference evidence="8" key="1">
    <citation type="journal article" date="2008" name="Nature">
        <title>The amphioxus genome and the evolution of the chordate karyotype.</title>
        <authorList>
            <consortium name="US DOE Joint Genome Institute (JGI-PGF)"/>
            <person name="Putnam N.H."/>
            <person name="Butts T."/>
            <person name="Ferrier D.E.K."/>
            <person name="Furlong R.F."/>
            <person name="Hellsten U."/>
            <person name="Kawashima T."/>
            <person name="Robinson-Rechavi M."/>
            <person name="Shoguchi E."/>
            <person name="Terry A."/>
            <person name="Yu J.-K."/>
            <person name="Benito-Gutierrez E.L."/>
            <person name="Dubchak I."/>
            <person name="Garcia-Fernandez J."/>
            <person name="Gibson-Brown J.J."/>
            <person name="Grigoriev I.V."/>
            <person name="Horton A.C."/>
            <person name="de Jong P.J."/>
            <person name="Jurka J."/>
            <person name="Kapitonov V.V."/>
            <person name="Kohara Y."/>
            <person name="Kuroki Y."/>
            <person name="Lindquist E."/>
            <person name="Lucas S."/>
            <person name="Osoegawa K."/>
            <person name="Pennacchio L.A."/>
            <person name="Salamov A.A."/>
            <person name="Satou Y."/>
            <person name="Sauka-Spengler T."/>
            <person name="Schmutz J."/>
            <person name="Shin-I T."/>
            <person name="Toyoda A."/>
            <person name="Bronner-Fraser M."/>
            <person name="Fujiyama A."/>
            <person name="Holland L.Z."/>
            <person name="Holland P.W.H."/>
            <person name="Satoh N."/>
            <person name="Rokhsar D.S."/>
        </authorList>
    </citation>
    <scope>NUCLEOTIDE SEQUENCE [LARGE SCALE GENOMIC DNA]</scope>
    <source>
        <strain evidence="8">S238N-H82</strain>
        <tissue evidence="8">Testes</tissue>
    </source>
</reference>
<feature type="region of interest" description="Disordered" evidence="4">
    <location>
        <begin position="394"/>
        <end position="469"/>
    </location>
</feature>
<evidence type="ECO:0000256" key="2">
    <source>
        <dbReference type="PROSITE-ProRule" id="PRU00059"/>
    </source>
</evidence>
<feature type="compositionally biased region" description="Pro residues" evidence="4">
    <location>
        <begin position="844"/>
        <end position="865"/>
    </location>
</feature>